<dbReference type="PANTHER" id="PTHR12945:SF0">
    <property type="entry name" value="TRNA (ADENINE(58)-N(1))-METHYLTRANSFERASE NON-CATALYTIC SUBUNIT TRM6"/>
    <property type="match status" value="1"/>
</dbReference>
<name>A0AAW1P5F5_9CHLO</name>
<evidence type="ECO:0000256" key="1">
    <source>
        <dbReference type="ARBA" id="ARBA00004123"/>
    </source>
</evidence>
<evidence type="ECO:0000313" key="8">
    <source>
        <dbReference type="EMBL" id="KAK9803881.1"/>
    </source>
</evidence>
<dbReference type="GO" id="GO:0030488">
    <property type="term" value="P:tRNA methylation"/>
    <property type="evidence" value="ECO:0007669"/>
    <property type="project" value="InterPro"/>
</dbReference>
<evidence type="ECO:0000313" key="9">
    <source>
        <dbReference type="Proteomes" id="UP001489004"/>
    </source>
</evidence>
<keyword evidence="9" id="KW-1185">Reference proteome</keyword>
<sequence length="292" mass="31146">MAEPATIPEAAADHAQAGQANSSANVVREGQTVVLEVNGEKQAFILVKRNGRMKVGKSYCSLDPIIGKPYGSLFTLVGDGADLEETQRDLLEDWDEVGEVEKDNRNLVDQNANQKLTAEDIAEMRQAGMGGDEIIAALQANSATFSSKTQFSQDKYRKRKMKKYCMQATVHRPTARSIAEVYFSKSPAKINHLRVDTLAIMLSLANVGAYSNVLVMENCTAVGAGLDALIPAETPGQHAAGHDVDGKGGNTAEQAEGEDVAMPDADADADVIPGIMSMPCFTVGTNQVATSK</sequence>
<evidence type="ECO:0000256" key="7">
    <source>
        <dbReference type="SAM" id="MobiDB-lite"/>
    </source>
</evidence>
<feature type="region of interest" description="Disordered" evidence="7">
    <location>
        <begin position="236"/>
        <end position="258"/>
    </location>
</feature>
<feature type="region of interest" description="Disordered" evidence="7">
    <location>
        <begin position="1"/>
        <end position="23"/>
    </location>
</feature>
<evidence type="ECO:0000256" key="4">
    <source>
        <dbReference type="ARBA" id="ARBA00022694"/>
    </source>
</evidence>
<evidence type="ECO:0000256" key="2">
    <source>
        <dbReference type="ARBA" id="ARBA00008320"/>
    </source>
</evidence>
<dbReference type="EMBL" id="JALJOR010000019">
    <property type="protein sequence ID" value="KAK9803881.1"/>
    <property type="molecule type" value="Genomic_DNA"/>
</dbReference>
<organism evidence="8 9">
    <name type="scientific">[Myrmecia] bisecta</name>
    <dbReference type="NCBI Taxonomy" id="41462"/>
    <lineage>
        <taxon>Eukaryota</taxon>
        <taxon>Viridiplantae</taxon>
        <taxon>Chlorophyta</taxon>
        <taxon>core chlorophytes</taxon>
        <taxon>Trebouxiophyceae</taxon>
        <taxon>Trebouxiales</taxon>
        <taxon>Trebouxiaceae</taxon>
        <taxon>Myrmecia</taxon>
    </lineage>
</organism>
<dbReference type="InterPro" id="IPR017423">
    <property type="entry name" value="TRM6"/>
</dbReference>
<dbReference type="PANTHER" id="PTHR12945">
    <property type="entry name" value="TRANSLATION INITIATION FACTOR EIF3-RELATED"/>
    <property type="match status" value="1"/>
</dbReference>
<dbReference type="Proteomes" id="UP001489004">
    <property type="component" value="Unassembled WGS sequence"/>
</dbReference>
<evidence type="ECO:0000256" key="3">
    <source>
        <dbReference type="ARBA" id="ARBA00021704"/>
    </source>
</evidence>
<dbReference type="GO" id="GO:0031515">
    <property type="term" value="C:tRNA (m1A) methyltransferase complex"/>
    <property type="evidence" value="ECO:0007669"/>
    <property type="project" value="InterPro"/>
</dbReference>
<dbReference type="Pfam" id="PF04189">
    <property type="entry name" value="Gcd10p"/>
    <property type="match status" value="1"/>
</dbReference>
<protein>
    <recommendedName>
        <fullName evidence="3">tRNA (adenine(58)-N(1))-methyltransferase non-catalytic subunit TRM6</fullName>
    </recommendedName>
    <alternativeName>
        <fullName evidence="6">tRNA(m1A58)-methyltransferase subunit TRM6</fullName>
    </alternativeName>
</protein>
<comment type="caution">
    <text evidence="8">The sequence shown here is derived from an EMBL/GenBank/DDBJ whole genome shotgun (WGS) entry which is preliminary data.</text>
</comment>
<comment type="similarity">
    <text evidence="2">Belongs to the TRM6/GCD10 family.</text>
</comment>
<evidence type="ECO:0000256" key="5">
    <source>
        <dbReference type="ARBA" id="ARBA00023242"/>
    </source>
</evidence>
<comment type="subcellular location">
    <subcellularLocation>
        <location evidence="1">Nucleus</location>
    </subcellularLocation>
</comment>
<reference evidence="8 9" key="1">
    <citation type="journal article" date="2024" name="Nat. Commun.">
        <title>Phylogenomics reveals the evolutionary origins of lichenization in chlorophyte algae.</title>
        <authorList>
            <person name="Puginier C."/>
            <person name="Libourel C."/>
            <person name="Otte J."/>
            <person name="Skaloud P."/>
            <person name="Haon M."/>
            <person name="Grisel S."/>
            <person name="Petersen M."/>
            <person name="Berrin J.G."/>
            <person name="Delaux P.M."/>
            <person name="Dal Grande F."/>
            <person name="Keller J."/>
        </authorList>
    </citation>
    <scope>NUCLEOTIDE SEQUENCE [LARGE SCALE GENOMIC DNA]</scope>
    <source>
        <strain evidence="8 9">SAG 2043</strain>
    </source>
</reference>
<keyword evidence="5" id="KW-0539">Nucleus</keyword>
<keyword evidence="4" id="KW-0819">tRNA processing</keyword>
<dbReference type="GO" id="GO:0005634">
    <property type="term" value="C:nucleus"/>
    <property type="evidence" value="ECO:0007669"/>
    <property type="project" value="UniProtKB-SubCell"/>
</dbReference>
<gene>
    <name evidence="8" type="ORF">WJX72_001587</name>
</gene>
<dbReference type="PROSITE" id="PS00018">
    <property type="entry name" value="EF_HAND_1"/>
    <property type="match status" value="1"/>
</dbReference>
<proteinExistence type="inferred from homology"/>
<dbReference type="InterPro" id="IPR018247">
    <property type="entry name" value="EF_Hand_1_Ca_BS"/>
</dbReference>
<accession>A0AAW1P5F5</accession>
<evidence type="ECO:0000256" key="6">
    <source>
        <dbReference type="ARBA" id="ARBA00032319"/>
    </source>
</evidence>
<dbReference type="AlphaFoldDB" id="A0AAW1P5F5"/>